<comment type="caution">
    <text evidence="11">The sequence shown here is derived from an EMBL/GenBank/DDBJ whole genome shotgun (WGS) entry which is preliminary data.</text>
</comment>
<protein>
    <recommendedName>
        <fullName evidence="6">NOC3-like protein</fullName>
    </recommendedName>
    <alternativeName>
        <fullName evidence="5">Nucleolar complex-associated protein 3-like protein</fullName>
    </alternativeName>
</protein>
<feature type="region of interest" description="Disordered" evidence="7">
    <location>
        <begin position="1"/>
        <end position="72"/>
    </location>
</feature>
<dbReference type="STRING" id="1965070.A0A443QV95"/>
<dbReference type="OrthoDB" id="10263597at2759"/>
<feature type="compositionally biased region" description="Basic residues" evidence="7">
    <location>
        <begin position="23"/>
        <end position="34"/>
    </location>
</feature>
<evidence type="ECO:0000313" key="12">
    <source>
        <dbReference type="Proteomes" id="UP000285301"/>
    </source>
</evidence>
<evidence type="ECO:0000256" key="3">
    <source>
        <dbReference type="ARBA" id="ARBA00023054"/>
    </source>
</evidence>
<dbReference type="InterPro" id="IPR016024">
    <property type="entry name" value="ARM-type_fold"/>
</dbReference>
<dbReference type="PANTHER" id="PTHR14428:SF5">
    <property type="entry name" value="NUCLEOLAR COMPLEX PROTEIN 3 HOMOLOG"/>
    <property type="match status" value="1"/>
</dbReference>
<evidence type="ECO:0000256" key="6">
    <source>
        <dbReference type="ARBA" id="ARBA00032937"/>
    </source>
</evidence>
<evidence type="ECO:0000256" key="1">
    <source>
        <dbReference type="ARBA" id="ARBA00004604"/>
    </source>
</evidence>
<organism evidence="11 12">
    <name type="scientific">Dinothrombium tinctorium</name>
    <dbReference type="NCBI Taxonomy" id="1965070"/>
    <lineage>
        <taxon>Eukaryota</taxon>
        <taxon>Metazoa</taxon>
        <taxon>Ecdysozoa</taxon>
        <taxon>Arthropoda</taxon>
        <taxon>Chelicerata</taxon>
        <taxon>Arachnida</taxon>
        <taxon>Acari</taxon>
        <taxon>Acariformes</taxon>
        <taxon>Trombidiformes</taxon>
        <taxon>Prostigmata</taxon>
        <taxon>Anystina</taxon>
        <taxon>Parasitengona</taxon>
        <taxon>Trombidioidea</taxon>
        <taxon>Trombidiidae</taxon>
        <taxon>Dinothrombium</taxon>
    </lineage>
</organism>
<reference evidence="11 12" key="1">
    <citation type="journal article" date="2018" name="Gigascience">
        <title>Genomes of trombidid mites reveal novel predicted allergens and laterally-transferred genes associated with secondary metabolism.</title>
        <authorList>
            <person name="Dong X."/>
            <person name="Chaisiri K."/>
            <person name="Xia D."/>
            <person name="Armstrong S.D."/>
            <person name="Fang Y."/>
            <person name="Donnelly M.J."/>
            <person name="Kadowaki T."/>
            <person name="McGarry J.W."/>
            <person name="Darby A.C."/>
            <person name="Makepeace B.L."/>
        </authorList>
    </citation>
    <scope>NUCLEOTIDE SEQUENCE [LARGE SCALE GENOMIC DNA]</scope>
    <source>
        <strain evidence="11">UoL-WK</strain>
    </source>
</reference>
<gene>
    <name evidence="10" type="ORF">B4U79_01958</name>
    <name evidence="11" type="ORF">B4U79_12608</name>
</gene>
<dbReference type="InterPro" id="IPR005612">
    <property type="entry name" value="CCAAT-binding_factor"/>
</dbReference>
<dbReference type="InterPro" id="IPR016903">
    <property type="entry name" value="Nucleolar_cplx-assoc_3"/>
</dbReference>
<evidence type="ECO:0000256" key="5">
    <source>
        <dbReference type="ARBA" id="ARBA00032701"/>
    </source>
</evidence>
<evidence type="ECO:0000313" key="11">
    <source>
        <dbReference type="EMBL" id="RWS06933.1"/>
    </source>
</evidence>
<dbReference type="PANTHER" id="PTHR14428">
    <property type="entry name" value="NUCLEOLAR COMPLEX PROTEIN 3"/>
    <property type="match status" value="1"/>
</dbReference>
<name>A0A443QV95_9ACAR</name>
<feature type="domain" description="CCAAT-binding factor" evidence="8">
    <location>
        <begin position="481"/>
        <end position="632"/>
    </location>
</feature>
<dbReference type="InterPro" id="IPR011501">
    <property type="entry name" value="Noc3_N"/>
</dbReference>
<evidence type="ECO:0000256" key="4">
    <source>
        <dbReference type="ARBA" id="ARBA00023242"/>
    </source>
</evidence>
<dbReference type="EMBL" id="NCKU01003777">
    <property type="protein sequence ID" value="RWS06933.1"/>
    <property type="molecule type" value="Genomic_DNA"/>
</dbReference>
<dbReference type="SUPFAM" id="SSF48371">
    <property type="entry name" value="ARM repeat"/>
    <property type="match status" value="1"/>
</dbReference>
<evidence type="ECO:0000256" key="2">
    <source>
        <dbReference type="ARBA" id="ARBA00007797"/>
    </source>
</evidence>
<evidence type="ECO:0000256" key="7">
    <source>
        <dbReference type="SAM" id="MobiDB-lite"/>
    </source>
</evidence>
<dbReference type="EMBL" id="NCKU01003786">
    <property type="protein sequence ID" value="RWS06914.1"/>
    <property type="molecule type" value="Genomic_DNA"/>
</dbReference>
<accession>A0A443QV95</accession>
<proteinExistence type="inferred from homology"/>
<dbReference type="Proteomes" id="UP000285301">
    <property type="component" value="Unassembled WGS sequence"/>
</dbReference>
<keyword evidence="12" id="KW-1185">Reference proteome</keyword>
<sequence>MAKRMKANKRKQQKSVKVENKKLNRLVKRGKVKLKSSSPYVKSRKSEKRQQKFNSHFNRNERDESNAVDEQIQAEDVMDMLPKRELMKIWGPKRKWDENDDDASDADTLSKREQQVQKMKESVGNLATTIINHPEKNIKRLKELILLLDFKADSNAFKLSFITIQRLIAFATLEVFKDIIPNYRVVESEKRGKDDKRKLKKETKLLWDYERTLVQLYKLYIRRLERMVECIRKKSSAKSNFYFEIVPNRKALIKIATVGLKCLSELLLTHPHFNHRNTIIASIVSLAVCTKSEEISDLACETLSKLYKQDKAGDVSLEAVKATAKAIKSSAFNVDPKVLRTFLSLKIKEIKKKGAETRKDMKLVRGKLEKMSRKERKRNKEMHKLENQLLETEATENQKKKIEYHTEILNQIFYTYFRILKFNLANVDDETIKAKFKLALTPVLEGLSKFAHLINIEFFDNIIAVLHGLMKEDLLDSHQSFHCLKTVFIILTGEGSALNIDPQRFYTMLYNHITFVSFETEEETIVTMFECVDSMIVKRRKQISLKRVLAFIKRLATVALNNKRSTSLAILSLIARIMQNHKQSDILIDTDKCGNGVYLPEAEDPEFSNANASTLWELHLLRNHYQKSIRNYSAYIMNGLKNNSLVNKTPIEIFDSLKSIDLLPNL</sequence>
<dbReference type="AlphaFoldDB" id="A0A443QV95"/>
<dbReference type="GO" id="GO:0003682">
    <property type="term" value="F:chromatin binding"/>
    <property type="evidence" value="ECO:0007669"/>
    <property type="project" value="TreeGrafter"/>
</dbReference>
<dbReference type="GO" id="GO:0005730">
    <property type="term" value="C:nucleolus"/>
    <property type="evidence" value="ECO:0007669"/>
    <property type="project" value="UniProtKB-SubCell"/>
</dbReference>
<comment type="similarity">
    <text evidence="2">Belongs to the CBF/MAK21 family.</text>
</comment>
<evidence type="ECO:0000259" key="8">
    <source>
        <dbReference type="Pfam" id="PF03914"/>
    </source>
</evidence>
<feature type="compositionally biased region" description="Basic residues" evidence="7">
    <location>
        <begin position="1"/>
        <end position="14"/>
    </location>
</feature>
<dbReference type="Pfam" id="PF03914">
    <property type="entry name" value="CBF"/>
    <property type="match status" value="1"/>
</dbReference>
<comment type="subcellular location">
    <subcellularLocation>
        <location evidence="1">Nucleus</location>
        <location evidence="1">Nucleolus</location>
    </subcellularLocation>
</comment>
<keyword evidence="3" id="KW-0175">Coiled coil</keyword>
<dbReference type="GO" id="GO:0006270">
    <property type="term" value="P:DNA replication initiation"/>
    <property type="evidence" value="ECO:0007669"/>
    <property type="project" value="TreeGrafter"/>
</dbReference>
<evidence type="ECO:0000259" key="9">
    <source>
        <dbReference type="Pfam" id="PF07540"/>
    </source>
</evidence>
<feature type="domain" description="Nucleolar complex-associated protein 3 N-terminal" evidence="9">
    <location>
        <begin position="119"/>
        <end position="220"/>
    </location>
</feature>
<evidence type="ECO:0000313" key="10">
    <source>
        <dbReference type="EMBL" id="RWS06914.1"/>
    </source>
</evidence>
<reference evidence="11" key="2">
    <citation type="submission" date="2018-11" db="EMBL/GenBank/DDBJ databases">
        <title>Trombidioid mite genomics.</title>
        <authorList>
            <person name="Dong X."/>
        </authorList>
    </citation>
    <scope>NUCLEOTIDE SEQUENCE</scope>
    <source>
        <strain evidence="11">UoL-WK</strain>
    </source>
</reference>
<dbReference type="Pfam" id="PF07540">
    <property type="entry name" value="NOC3p"/>
    <property type="match status" value="1"/>
</dbReference>
<keyword evidence="4" id="KW-0539">Nucleus</keyword>